<reference evidence="2" key="1">
    <citation type="submission" date="2024-05" db="EMBL/GenBank/DDBJ databases">
        <title>Whole genome shotgun sequence of Streptomyces hydrogenans NBRC 13475.</title>
        <authorList>
            <person name="Komaki H."/>
            <person name="Tamura T."/>
        </authorList>
    </citation>
    <scope>NUCLEOTIDE SEQUENCE</scope>
    <source>
        <strain evidence="2">NBRC 13475</strain>
    </source>
</reference>
<evidence type="ECO:0000256" key="1">
    <source>
        <dbReference type="SAM" id="MobiDB-lite"/>
    </source>
</evidence>
<name>A0ABQ3PPZ9_9ACTN</name>
<evidence type="ECO:0000313" key="3">
    <source>
        <dbReference type="Proteomes" id="UP001052739"/>
    </source>
</evidence>
<sequence>MKLLQAGERRGRGQAVGADIDGLHAITRACPDTLTGERDKALVLTGFRYASRSQDRPDSSPATSRCTRTASWSTSSLARPSTPCAPHGCRTTRIPRSARSAPGPPTAPA</sequence>
<protein>
    <submittedName>
        <fullName evidence="2">Uncharacterized protein</fullName>
    </submittedName>
</protein>
<gene>
    <name evidence="2" type="ORF">Shyd_84620</name>
</gene>
<accession>A0ABQ3PPZ9</accession>
<dbReference type="Proteomes" id="UP001052739">
    <property type="component" value="Unassembled WGS sequence"/>
</dbReference>
<proteinExistence type="predicted"/>
<evidence type="ECO:0000313" key="2">
    <source>
        <dbReference type="EMBL" id="GHI27091.1"/>
    </source>
</evidence>
<comment type="caution">
    <text evidence="2">The sequence shown here is derived from an EMBL/GenBank/DDBJ whole genome shotgun (WGS) entry which is preliminary data.</text>
</comment>
<keyword evidence="3" id="KW-1185">Reference proteome</keyword>
<feature type="region of interest" description="Disordered" evidence="1">
    <location>
        <begin position="50"/>
        <end position="109"/>
    </location>
</feature>
<feature type="compositionally biased region" description="Polar residues" evidence="1">
    <location>
        <begin position="60"/>
        <end position="79"/>
    </location>
</feature>
<dbReference type="EMBL" id="BNDW01000115">
    <property type="protein sequence ID" value="GHI27091.1"/>
    <property type="molecule type" value="Genomic_DNA"/>
</dbReference>
<organism evidence="2 3">
    <name type="scientific">Streptomyces hydrogenans</name>
    <dbReference type="NCBI Taxonomy" id="1873719"/>
    <lineage>
        <taxon>Bacteria</taxon>
        <taxon>Bacillati</taxon>
        <taxon>Actinomycetota</taxon>
        <taxon>Actinomycetes</taxon>
        <taxon>Kitasatosporales</taxon>
        <taxon>Streptomycetaceae</taxon>
        <taxon>Streptomyces</taxon>
    </lineage>
</organism>